<evidence type="ECO:0000313" key="4">
    <source>
        <dbReference type="Proteomes" id="UP001203004"/>
    </source>
</evidence>
<evidence type="ECO:0000259" key="2">
    <source>
        <dbReference type="Pfam" id="PF08533"/>
    </source>
</evidence>
<accession>A0ABT0MCF0</accession>
<protein>
    <submittedName>
        <fullName evidence="3">Beta-galactosidase trimerization domain-containing protein</fullName>
    </submittedName>
</protein>
<dbReference type="InterPro" id="IPR013738">
    <property type="entry name" value="Beta_galactosidase_Trimer"/>
</dbReference>
<proteinExistence type="predicted"/>
<dbReference type="EMBL" id="JAMAST010000008">
    <property type="protein sequence ID" value="MCL1631954.1"/>
    <property type="molecule type" value="Genomic_DNA"/>
</dbReference>
<dbReference type="Pfam" id="PF08533">
    <property type="entry name" value="Glyco_hydro_42C"/>
    <property type="match status" value="1"/>
</dbReference>
<dbReference type="PANTHER" id="PTHR36447:SF1">
    <property type="entry name" value="BETA-GALACTOSIDASE GANA"/>
    <property type="match status" value="1"/>
</dbReference>
<dbReference type="RefSeq" id="WP_249100966.1">
    <property type="nucleotide sequence ID" value="NZ_JAMAST010000008.1"/>
</dbReference>
<name>A0ABT0MCF0_9BACL</name>
<dbReference type="InterPro" id="IPR013780">
    <property type="entry name" value="Glyco_hydro_b"/>
</dbReference>
<gene>
    <name evidence="3" type="ORF">M3N64_08330</name>
</gene>
<reference evidence="3 4" key="1">
    <citation type="submission" date="2022-05" db="EMBL/GenBank/DDBJ databases">
        <title>Sporolactobacillus sp nov CPB3-1, isolated from tree bark (Mangifera indica L.).</title>
        <authorList>
            <person name="Phuengjayaem S."/>
            <person name="Tanasupawat S."/>
        </authorList>
    </citation>
    <scope>NUCLEOTIDE SEQUENCE [LARGE SCALE GENOMIC DNA]</scope>
    <source>
        <strain evidence="3 4">CPB3-1</strain>
    </source>
</reference>
<feature type="domain" description="Beta-galactosidase trimerisation" evidence="1">
    <location>
        <begin position="2"/>
        <end position="207"/>
    </location>
</feature>
<dbReference type="Proteomes" id="UP001203004">
    <property type="component" value="Unassembled WGS sequence"/>
</dbReference>
<dbReference type="Gene3D" id="3.40.50.880">
    <property type="match status" value="1"/>
</dbReference>
<dbReference type="InterPro" id="IPR013739">
    <property type="entry name" value="Beta_galactosidase_C"/>
</dbReference>
<dbReference type="SUPFAM" id="SSF52317">
    <property type="entry name" value="Class I glutamine amidotransferase-like"/>
    <property type="match status" value="1"/>
</dbReference>
<organism evidence="3 4">
    <name type="scientific">Sporolactobacillus mangiferae</name>
    <dbReference type="NCBI Taxonomy" id="2940498"/>
    <lineage>
        <taxon>Bacteria</taxon>
        <taxon>Bacillati</taxon>
        <taxon>Bacillota</taxon>
        <taxon>Bacilli</taxon>
        <taxon>Bacillales</taxon>
        <taxon>Sporolactobacillaceae</taxon>
        <taxon>Sporolactobacillus</taxon>
    </lineage>
</organism>
<dbReference type="InterPro" id="IPR029062">
    <property type="entry name" value="Class_I_gatase-like"/>
</dbReference>
<evidence type="ECO:0000313" key="3">
    <source>
        <dbReference type="EMBL" id="MCL1631954.1"/>
    </source>
</evidence>
<feature type="domain" description="Beta-galactosidase C-terminal" evidence="2">
    <location>
        <begin position="215"/>
        <end position="273"/>
    </location>
</feature>
<dbReference type="SUPFAM" id="SSF51011">
    <property type="entry name" value="Glycosyl hydrolase domain"/>
    <property type="match status" value="1"/>
</dbReference>
<dbReference type="InterPro" id="IPR003476">
    <property type="entry name" value="Glyco_hydro_42"/>
</dbReference>
<sequence length="274" mass="30591">MAIIFDWENYWAFEYSSGPNVELSYVDQVHRYYAAWFRKNVAVDMIPDHLSARELEKYDVVFAPVLMMVKPGVAEAIEQFVQNGGTFVTTFLSGISDEHDNVVMGGYPGPFRRMCGIWAEEIDALPPKKSLRIQFGSQQVSGSLVANCSHLEGAQSLATYDDDVFYKGSPVVSVNTFGEGAAYYVGTVLDEKGMDALVDRIIAAHQLPFYPSPDGVEITVRTYGDDQLYFVLNHTAEKQKVNTARFAGRQNILNAAIIDEETILEPHDVLIIRS</sequence>
<dbReference type="Pfam" id="PF08532">
    <property type="entry name" value="Glyco_hydro_42M"/>
    <property type="match status" value="1"/>
</dbReference>
<dbReference type="PANTHER" id="PTHR36447">
    <property type="entry name" value="BETA-GALACTOSIDASE GANA"/>
    <property type="match status" value="1"/>
</dbReference>
<dbReference type="Gene3D" id="2.60.40.1180">
    <property type="entry name" value="Golgi alpha-mannosidase II"/>
    <property type="match status" value="1"/>
</dbReference>
<evidence type="ECO:0000259" key="1">
    <source>
        <dbReference type="Pfam" id="PF08532"/>
    </source>
</evidence>
<keyword evidence="4" id="KW-1185">Reference proteome</keyword>
<comment type="caution">
    <text evidence="3">The sequence shown here is derived from an EMBL/GenBank/DDBJ whole genome shotgun (WGS) entry which is preliminary data.</text>
</comment>
<dbReference type="CDD" id="cd03143">
    <property type="entry name" value="A4_beta-galactosidase_middle_domain"/>
    <property type="match status" value="1"/>
</dbReference>